<protein>
    <submittedName>
        <fullName evidence="5">WD repeat-containing 13</fullName>
    </submittedName>
</protein>
<evidence type="ECO:0000313" key="6">
    <source>
        <dbReference type="Proteomes" id="UP000239649"/>
    </source>
</evidence>
<proteinExistence type="predicted"/>
<dbReference type="GO" id="GO:0005634">
    <property type="term" value="C:nucleus"/>
    <property type="evidence" value="ECO:0007669"/>
    <property type="project" value="TreeGrafter"/>
</dbReference>
<evidence type="ECO:0000313" key="5">
    <source>
        <dbReference type="EMBL" id="PSC72877.1"/>
    </source>
</evidence>
<dbReference type="OrthoDB" id="1932312at2759"/>
<dbReference type="Proteomes" id="UP000239649">
    <property type="component" value="Unassembled WGS sequence"/>
</dbReference>
<evidence type="ECO:0000256" key="2">
    <source>
        <dbReference type="ARBA" id="ARBA00022737"/>
    </source>
</evidence>
<evidence type="ECO:0000256" key="3">
    <source>
        <dbReference type="PROSITE-ProRule" id="PRU00221"/>
    </source>
</evidence>
<dbReference type="PROSITE" id="PS50294">
    <property type="entry name" value="WD_REPEATS_REGION"/>
    <property type="match status" value="2"/>
</dbReference>
<feature type="repeat" description="WD" evidence="3">
    <location>
        <begin position="157"/>
        <end position="198"/>
    </location>
</feature>
<evidence type="ECO:0000256" key="1">
    <source>
        <dbReference type="ARBA" id="ARBA00022574"/>
    </source>
</evidence>
<keyword evidence="1 3" id="KW-0853">WD repeat</keyword>
<dbReference type="PANTHER" id="PTHR22838">
    <property type="entry name" value="WD REPEAT PROTEIN 26-RELATED"/>
    <property type="match status" value="1"/>
</dbReference>
<dbReference type="GO" id="GO:1990841">
    <property type="term" value="F:promoter-specific chromatin binding"/>
    <property type="evidence" value="ECO:0007669"/>
    <property type="project" value="TreeGrafter"/>
</dbReference>
<feature type="compositionally biased region" description="Low complexity" evidence="4">
    <location>
        <begin position="86"/>
        <end position="102"/>
    </location>
</feature>
<dbReference type="PROSITE" id="PS50082">
    <property type="entry name" value="WD_REPEATS_2"/>
    <property type="match status" value="2"/>
</dbReference>
<dbReference type="InterPro" id="IPR051350">
    <property type="entry name" value="WD_repeat-ST_regulator"/>
</dbReference>
<dbReference type="PANTHER" id="PTHR22838:SF4">
    <property type="entry name" value="WD REPEAT-CONTAINING PROTEIN 13"/>
    <property type="match status" value="1"/>
</dbReference>
<dbReference type="SUPFAM" id="SSF50978">
    <property type="entry name" value="WD40 repeat-like"/>
    <property type="match status" value="1"/>
</dbReference>
<dbReference type="Gene3D" id="2.130.10.10">
    <property type="entry name" value="YVTN repeat-like/Quinoprotein amine dehydrogenase"/>
    <property type="match status" value="2"/>
</dbReference>
<dbReference type="InterPro" id="IPR015943">
    <property type="entry name" value="WD40/YVTN_repeat-like_dom_sf"/>
</dbReference>
<keyword evidence="6" id="KW-1185">Reference proteome</keyword>
<evidence type="ECO:0000256" key="4">
    <source>
        <dbReference type="SAM" id="MobiDB-lite"/>
    </source>
</evidence>
<dbReference type="InterPro" id="IPR036322">
    <property type="entry name" value="WD40_repeat_dom_sf"/>
</dbReference>
<sequence length="447" mass="47443">MAGVNVGLRAYLWGKKPYSERAQREVWTLNGATYEGYRTYIQRMKDGTLPAGGGGGEEPQPDDIELARLPTTQSSDEEPGVPPAHDPQQAQQHGAADSSGGPAAPPYTYWHSFDAAKCPVSVLRFAPGSADSLAWGDERGVVYVATAEPPQRLLQVLERHSDSVTDLDWSPDGSMLLTCSRDGTACLWRADAGALRRAFRNASGALCCCAFHPANPNLLLLGTAAGELLVLNSSTGHLVARAELAAGPMARGGAACLAAVGSGAVLVADSRSCLHLFSVELQGGTVQQLVPLAHFQPPRGRYHEPASLEYTAHSALARGPAVLLAQSSGEVVLSRLHEKPWRLEVKREVRTTQASAKVRASLRPCAALEQPELLLCGSEDWRVHLVDISRKGVPPQLVAALVGHTAPVLGVAWSSDESRLASCDKKGVVIVWSAAEQQQQQQAGASG</sequence>
<name>A0A2P6VFM1_9CHLO</name>
<dbReference type="EMBL" id="LHPF02000009">
    <property type="protein sequence ID" value="PSC72877.1"/>
    <property type="molecule type" value="Genomic_DNA"/>
</dbReference>
<dbReference type="InterPro" id="IPR001680">
    <property type="entry name" value="WD40_rpt"/>
</dbReference>
<reference evidence="5 6" key="1">
    <citation type="journal article" date="2018" name="Plant J.">
        <title>Genome sequences of Chlorella sorokiniana UTEX 1602 and Micractinium conductrix SAG 241.80: implications to maltose excretion by a green alga.</title>
        <authorList>
            <person name="Arriola M.B."/>
            <person name="Velmurugan N."/>
            <person name="Zhang Y."/>
            <person name="Plunkett M.H."/>
            <person name="Hondzo H."/>
            <person name="Barney B.M."/>
        </authorList>
    </citation>
    <scope>NUCLEOTIDE SEQUENCE [LARGE SCALE GENOMIC DNA]</scope>
    <source>
        <strain evidence="5 6">SAG 241.80</strain>
    </source>
</reference>
<comment type="caution">
    <text evidence="5">The sequence shown here is derived from an EMBL/GenBank/DDBJ whole genome shotgun (WGS) entry which is preliminary data.</text>
</comment>
<feature type="region of interest" description="Disordered" evidence="4">
    <location>
        <begin position="46"/>
        <end position="103"/>
    </location>
</feature>
<accession>A0A2P6VFM1</accession>
<dbReference type="Pfam" id="PF00400">
    <property type="entry name" value="WD40"/>
    <property type="match status" value="2"/>
</dbReference>
<dbReference type="SMART" id="SM00320">
    <property type="entry name" value="WD40"/>
    <property type="match status" value="3"/>
</dbReference>
<gene>
    <name evidence="5" type="ORF">C2E20_3899</name>
</gene>
<feature type="repeat" description="WD" evidence="3">
    <location>
        <begin position="401"/>
        <end position="442"/>
    </location>
</feature>
<organism evidence="5 6">
    <name type="scientific">Micractinium conductrix</name>
    <dbReference type="NCBI Taxonomy" id="554055"/>
    <lineage>
        <taxon>Eukaryota</taxon>
        <taxon>Viridiplantae</taxon>
        <taxon>Chlorophyta</taxon>
        <taxon>core chlorophytes</taxon>
        <taxon>Trebouxiophyceae</taxon>
        <taxon>Chlorellales</taxon>
        <taxon>Chlorellaceae</taxon>
        <taxon>Chlorella clade</taxon>
        <taxon>Micractinium</taxon>
    </lineage>
</organism>
<keyword evidence="2" id="KW-0677">Repeat</keyword>
<dbReference type="AlphaFoldDB" id="A0A2P6VFM1"/>